<reference evidence="3 4" key="1">
    <citation type="submission" date="2016-11" db="EMBL/GenBank/DDBJ databases">
        <authorList>
            <person name="Jaros S."/>
            <person name="Januszkiewicz K."/>
            <person name="Wedrychowicz H."/>
        </authorList>
    </citation>
    <scope>NUCLEOTIDE SEQUENCE [LARGE SCALE GENOMIC DNA]</scope>
    <source>
        <strain evidence="3 4">DSM 3089</strain>
    </source>
</reference>
<dbReference type="InterPro" id="IPR016130">
    <property type="entry name" value="Tyr_Pase_AS"/>
</dbReference>
<dbReference type="Proteomes" id="UP000184526">
    <property type="component" value="Unassembled WGS sequence"/>
</dbReference>
<dbReference type="EMBL" id="FQXP01000003">
    <property type="protein sequence ID" value="SHH57097.1"/>
    <property type="molecule type" value="Genomic_DNA"/>
</dbReference>
<dbReference type="STRING" id="1121306.SAMN02745196_00816"/>
<evidence type="ECO:0000256" key="1">
    <source>
        <dbReference type="SAM" id="SignalP"/>
    </source>
</evidence>
<feature type="domain" description="Tyrosine specific protein phosphatases" evidence="2">
    <location>
        <begin position="192"/>
        <end position="241"/>
    </location>
</feature>
<name>A0A1M5U235_9CLOT</name>
<dbReference type="PROSITE" id="PS50056">
    <property type="entry name" value="TYR_PHOSPHATASE_2"/>
    <property type="match status" value="1"/>
</dbReference>
<dbReference type="Pfam" id="PF14566">
    <property type="entry name" value="PTPlike_phytase"/>
    <property type="match status" value="1"/>
</dbReference>
<feature type="signal peptide" evidence="1">
    <location>
        <begin position="1"/>
        <end position="25"/>
    </location>
</feature>
<feature type="chain" id="PRO_5012861421" evidence="1">
    <location>
        <begin position="26"/>
        <end position="301"/>
    </location>
</feature>
<organism evidence="3 4">
    <name type="scientific">Clostridium collagenovorans DSM 3089</name>
    <dbReference type="NCBI Taxonomy" id="1121306"/>
    <lineage>
        <taxon>Bacteria</taxon>
        <taxon>Bacillati</taxon>
        <taxon>Bacillota</taxon>
        <taxon>Clostridia</taxon>
        <taxon>Eubacteriales</taxon>
        <taxon>Clostridiaceae</taxon>
        <taxon>Clostridium</taxon>
    </lineage>
</organism>
<evidence type="ECO:0000259" key="2">
    <source>
        <dbReference type="PROSITE" id="PS50056"/>
    </source>
</evidence>
<dbReference type="SMART" id="SM01301">
    <property type="entry name" value="PTPlike_phytase"/>
    <property type="match status" value="1"/>
</dbReference>
<dbReference type="RefSeq" id="WP_072830292.1">
    <property type="nucleotide sequence ID" value="NZ_FQXP01000003.1"/>
</dbReference>
<keyword evidence="1" id="KW-0732">Signal</keyword>
<dbReference type="InterPro" id="IPR000387">
    <property type="entry name" value="Tyr_Pase_dom"/>
</dbReference>
<dbReference type="OrthoDB" id="21920at2"/>
<dbReference type="Gene3D" id="3.30.70.1690">
    <property type="match status" value="1"/>
</dbReference>
<sequence>MKSKFRLFAFTLTTLLIFNTFNVFALSEVCTTPNLVLNFKNESSLPKNFRKSNDNLKSTNLNLKGLDSLNISGSSQFTEDSLPLIRKSIIADKNLTIIDLRQESHGFVNGNAVSWMCEHNNANKGLSIEQVLVKEANELATIQLNTLLKFFNALELKVTSVTSEKDLTENTDISYLRVPVTDGELPTNEIVDYFVDFAKSNPKNSWLHFHCKEGIGRTTLFMMMYDMMKNSKDVHLQDIIQRQVLLAGPDIEKDYEKYSTNRLSFLNNFYNYTKQNSPNYEVTWSEWLSKNTPNAPSKLAS</sequence>
<dbReference type="Gene3D" id="3.90.190.10">
    <property type="entry name" value="Protein tyrosine phosphatase superfamily"/>
    <property type="match status" value="1"/>
</dbReference>
<dbReference type="AlphaFoldDB" id="A0A1M5U235"/>
<gene>
    <name evidence="3" type="ORF">SAMN02745196_00816</name>
</gene>
<evidence type="ECO:0000313" key="3">
    <source>
        <dbReference type="EMBL" id="SHH57097.1"/>
    </source>
</evidence>
<protein>
    <submittedName>
        <fullName evidence="3">Inositol hexakisphosphate</fullName>
    </submittedName>
</protein>
<dbReference type="SUPFAM" id="SSF52799">
    <property type="entry name" value="(Phosphotyrosine protein) phosphatases II"/>
    <property type="match status" value="1"/>
</dbReference>
<accession>A0A1M5U235</accession>
<evidence type="ECO:0000313" key="4">
    <source>
        <dbReference type="Proteomes" id="UP000184526"/>
    </source>
</evidence>
<dbReference type="PROSITE" id="PS00383">
    <property type="entry name" value="TYR_PHOSPHATASE_1"/>
    <property type="match status" value="1"/>
</dbReference>
<proteinExistence type="predicted"/>
<keyword evidence="4" id="KW-1185">Reference proteome</keyword>
<dbReference type="InterPro" id="IPR029021">
    <property type="entry name" value="Prot-tyrosine_phosphatase-like"/>
</dbReference>